<dbReference type="PANTHER" id="PTHR22916:SF51">
    <property type="entry name" value="GLYCOSYLTRANSFERASE EPSH-RELATED"/>
    <property type="match status" value="1"/>
</dbReference>
<comment type="caution">
    <text evidence="4">The sequence shown here is derived from an EMBL/GenBank/DDBJ whole genome shotgun (WGS) entry which is preliminary data.</text>
</comment>
<organism evidence="4 5">
    <name type="scientific">Limosilactobacillus reuteri</name>
    <name type="common">Lactobacillus reuteri</name>
    <dbReference type="NCBI Taxonomy" id="1598"/>
    <lineage>
        <taxon>Bacteria</taxon>
        <taxon>Bacillati</taxon>
        <taxon>Bacillota</taxon>
        <taxon>Bacilli</taxon>
        <taxon>Lactobacillales</taxon>
        <taxon>Lactobacillaceae</taxon>
        <taxon>Limosilactobacillus</taxon>
    </lineage>
</organism>
<dbReference type="AlphaFoldDB" id="A0A7X2G1X2"/>
<dbReference type="InterPro" id="IPR029044">
    <property type="entry name" value="Nucleotide-diphossugar_trans"/>
</dbReference>
<dbReference type="PANTHER" id="PTHR22916">
    <property type="entry name" value="GLYCOSYLTRANSFERASE"/>
    <property type="match status" value="1"/>
</dbReference>
<dbReference type="CDD" id="cd00761">
    <property type="entry name" value="Glyco_tranf_GTA_type"/>
    <property type="match status" value="1"/>
</dbReference>
<reference evidence="4 5" key="1">
    <citation type="submission" date="2019-11" db="EMBL/GenBank/DDBJ databases">
        <title>Draft genome sequence of 12 host-associated Lactobacillus reuteri rodent strains.</title>
        <authorList>
            <person name="Zhang S."/>
            <person name="Ozcam M."/>
            <person name="Van Pijkeren J.P."/>
        </authorList>
    </citation>
    <scope>NUCLEOTIDE SEQUENCE [LARGE SCALE GENOMIC DNA]</scope>
    <source>
        <strain evidence="4 5">N4I</strain>
    </source>
</reference>
<protein>
    <submittedName>
        <fullName evidence="4">Glycosyltransferase</fullName>
    </submittedName>
</protein>
<evidence type="ECO:0000259" key="3">
    <source>
        <dbReference type="Pfam" id="PF00535"/>
    </source>
</evidence>
<dbReference type="Proteomes" id="UP000460207">
    <property type="component" value="Unassembled WGS sequence"/>
</dbReference>
<dbReference type="Pfam" id="PF00535">
    <property type="entry name" value="Glycos_transf_2"/>
    <property type="match status" value="1"/>
</dbReference>
<dbReference type="EMBL" id="WJND01000021">
    <property type="protein sequence ID" value="MRG90172.1"/>
    <property type="molecule type" value="Genomic_DNA"/>
</dbReference>
<dbReference type="SUPFAM" id="SSF53448">
    <property type="entry name" value="Nucleotide-diphospho-sugar transferases"/>
    <property type="match status" value="1"/>
</dbReference>
<evidence type="ECO:0000256" key="2">
    <source>
        <dbReference type="ARBA" id="ARBA00022679"/>
    </source>
</evidence>
<keyword evidence="1" id="KW-0328">Glycosyltransferase</keyword>
<evidence type="ECO:0000313" key="4">
    <source>
        <dbReference type="EMBL" id="MRG90172.1"/>
    </source>
</evidence>
<evidence type="ECO:0000313" key="5">
    <source>
        <dbReference type="Proteomes" id="UP000460207"/>
    </source>
</evidence>
<name>A0A7X2G1X2_LIMRT</name>
<sequence>MIVKTLTISVAAYNVEKTLDKTLESFNDARVYNDLEVLIVDDGSKDNTKLVAQKYEKIAPQTFKYVEKENGGHGSTINKGISLATGKYFKVIDGDDWVDTDVLVKFIDELKHLDSDMVLTNHVEVYPNRTNKVCLVKGMEANKEYTWNNDFDIKRVVLHTLTVKTELLKKNNVHITENCFYVDVEYVVWATYVSQTITYLNLYLYMYRLGSSDQSVNKNNMLKNVGMQEKVSYQLVRLYDKFTNNGMKPNQDSTIFNTFKRSIGSTMRTYLLLKTKVAKNKITVFDQNIHNISEASYQRLNDDRFIHLIRSNNYALIPFTKILYRLWVLKYGY</sequence>
<dbReference type="InterPro" id="IPR001173">
    <property type="entry name" value="Glyco_trans_2-like"/>
</dbReference>
<evidence type="ECO:0000256" key="1">
    <source>
        <dbReference type="ARBA" id="ARBA00022676"/>
    </source>
</evidence>
<proteinExistence type="predicted"/>
<gene>
    <name evidence="4" type="ORF">GIX76_09320</name>
</gene>
<keyword evidence="2 4" id="KW-0808">Transferase</keyword>
<dbReference type="Gene3D" id="3.90.550.10">
    <property type="entry name" value="Spore Coat Polysaccharide Biosynthesis Protein SpsA, Chain A"/>
    <property type="match status" value="1"/>
</dbReference>
<dbReference type="GO" id="GO:0016757">
    <property type="term" value="F:glycosyltransferase activity"/>
    <property type="evidence" value="ECO:0007669"/>
    <property type="project" value="UniProtKB-KW"/>
</dbReference>
<accession>A0A7X2G1X2</accession>
<feature type="domain" description="Glycosyltransferase 2-like" evidence="3">
    <location>
        <begin position="8"/>
        <end position="131"/>
    </location>
</feature>